<dbReference type="InterPro" id="IPR005467">
    <property type="entry name" value="His_kinase_dom"/>
</dbReference>
<dbReference type="GO" id="GO:0007234">
    <property type="term" value="P:osmosensory signaling via phosphorelay pathway"/>
    <property type="evidence" value="ECO:0007669"/>
    <property type="project" value="TreeGrafter"/>
</dbReference>
<comment type="subcellular location">
    <subcellularLocation>
        <location evidence="2">Membrane</location>
        <topology evidence="2">Multi-pass membrane protein</topology>
    </subcellularLocation>
</comment>
<dbReference type="InterPro" id="IPR036890">
    <property type="entry name" value="HATPase_C_sf"/>
</dbReference>
<dbReference type="SUPFAM" id="SSF47384">
    <property type="entry name" value="Homodimeric domain of signal transducing histidine kinase"/>
    <property type="match status" value="1"/>
</dbReference>
<dbReference type="GO" id="GO:0000155">
    <property type="term" value="F:phosphorelay sensor kinase activity"/>
    <property type="evidence" value="ECO:0007669"/>
    <property type="project" value="InterPro"/>
</dbReference>
<dbReference type="InterPro" id="IPR003661">
    <property type="entry name" value="HisK_dim/P_dom"/>
</dbReference>
<dbReference type="InterPro" id="IPR050351">
    <property type="entry name" value="BphY/WalK/GraS-like"/>
</dbReference>
<keyword evidence="4" id="KW-0597">Phosphoprotein</keyword>
<dbReference type="Gene3D" id="1.10.287.130">
    <property type="match status" value="1"/>
</dbReference>
<keyword evidence="7" id="KW-0547">Nucleotide-binding</keyword>
<dbReference type="RefSeq" id="WP_109720047.1">
    <property type="nucleotide sequence ID" value="NZ_QEQK01000006.1"/>
</dbReference>
<dbReference type="GO" id="GO:0016020">
    <property type="term" value="C:membrane"/>
    <property type="evidence" value="ECO:0007669"/>
    <property type="project" value="UniProtKB-SubCell"/>
</dbReference>
<dbReference type="PANTHER" id="PTHR42878:SF7">
    <property type="entry name" value="SENSOR HISTIDINE KINASE GLRK"/>
    <property type="match status" value="1"/>
</dbReference>
<dbReference type="GO" id="GO:0000156">
    <property type="term" value="F:phosphorelay response regulator activity"/>
    <property type="evidence" value="ECO:0007669"/>
    <property type="project" value="TreeGrafter"/>
</dbReference>
<gene>
    <name evidence="15" type="ORF">DEH80_08405</name>
</gene>
<dbReference type="SUPFAM" id="SSF55874">
    <property type="entry name" value="ATPase domain of HSP90 chaperone/DNA topoisomerase II/histidine kinase"/>
    <property type="match status" value="1"/>
</dbReference>
<dbReference type="EC" id="2.7.13.3" evidence="3"/>
<evidence type="ECO:0000256" key="11">
    <source>
        <dbReference type="ARBA" id="ARBA00023012"/>
    </source>
</evidence>
<sequence>MNEGIFHRQADSGRRALTTYTRGYVVALSLLALLATAHLVVKRWSVEAAAASATVINISGRQRMLSQRVALMATRLRQERILGRVQASTQQALRSAADEFLQSHLDLSRGNADRGIPVPVADNVLAAYFSGQPSLDEQIRQYVAQARQVADDRVLNEASLPIFSEAPTQLLHLLNEVVALNEANAHAAVARIDRLQIWFWALTLLTLLLEGLFIFRPIVRRSRASLAAREVESARLAEASHELREFAYRTSHDLVSPMTSIQGTVQAVELLLERGDGRRAREGLALIDQTAQRAKHLVRDIEALSGVGAGSHEEPAQDVCAVLDTVCEELADEARQRGVQLIAELQPVGGWPVSALALRQIAHNLIHNAIVYADPDTAVESFAEVHLEQVDDVLLLTVEDNGVGVEPAQVGRLFGLFERFRPDLASGSGLGLYLVRKLVERCGGEVGYHACHPGSRFVVRLPRNGLAIE</sequence>
<evidence type="ECO:0000256" key="5">
    <source>
        <dbReference type="ARBA" id="ARBA00022679"/>
    </source>
</evidence>
<keyword evidence="11" id="KW-0902">Two-component regulatory system</keyword>
<dbReference type="AlphaFoldDB" id="A0A363ULH6"/>
<feature type="transmembrane region" description="Helical" evidence="13">
    <location>
        <begin position="21"/>
        <end position="41"/>
    </location>
</feature>
<evidence type="ECO:0000256" key="3">
    <source>
        <dbReference type="ARBA" id="ARBA00012438"/>
    </source>
</evidence>
<keyword evidence="10 13" id="KW-1133">Transmembrane helix</keyword>
<protein>
    <recommendedName>
        <fullName evidence="3">histidine kinase</fullName>
        <ecNumber evidence="3">2.7.13.3</ecNumber>
    </recommendedName>
</protein>
<evidence type="ECO:0000256" key="13">
    <source>
        <dbReference type="SAM" id="Phobius"/>
    </source>
</evidence>
<dbReference type="InterPro" id="IPR004358">
    <property type="entry name" value="Sig_transdc_His_kin-like_C"/>
</dbReference>
<evidence type="ECO:0000256" key="8">
    <source>
        <dbReference type="ARBA" id="ARBA00022777"/>
    </source>
</evidence>
<evidence type="ECO:0000259" key="14">
    <source>
        <dbReference type="PROSITE" id="PS50109"/>
    </source>
</evidence>
<feature type="domain" description="Histidine kinase" evidence="14">
    <location>
        <begin position="249"/>
        <end position="465"/>
    </location>
</feature>
<dbReference type="Pfam" id="PF00512">
    <property type="entry name" value="HisKA"/>
    <property type="match status" value="1"/>
</dbReference>
<dbReference type="CDD" id="cd00082">
    <property type="entry name" value="HisKA"/>
    <property type="match status" value="1"/>
</dbReference>
<accession>A0A363ULH6</accession>
<keyword evidence="8" id="KW-0418">Kinase</keyword>
<dbReference type="SMART" id="SM00388">
    <property type="entry name" value="HisKA"/>
    <property type="match status" value="1"/>
</dbReference>
<evidence type="ECO:0000256" key="4">
    <source>
        <dbReference type="ARBA" id="ARBA00022553"/>
    </source>
</evidence>
<evidence type="ECO:0000256" key="12">
    <source>
        <dbReference type="ARBA" id="ARBA00023136"/>
    </source>
</evidence>
<dbReference type="Gene3D" id="3.30.565.10">
    <property type="entry name" value="Histidine kinase-like ATPase, C-terminal domain"/>
    <property type="match status" value="1"/>
</dbReference>
<dbReference type="PROSITE" id="PS50109">
    <property type="entry name" value="HIS_KIN"/>
    <property type="match status" value="1"/>
</dbReference>
<dbReference type="OrthoDB" id="9810730at2"/>
<dbReference type="PRINTS" id="PR00344">
    <property type="entry name" value="BCTRLSENSOR"/>
</dbReference>
<evidence type="ECO:0000313" key="15">
    <source>
        <dbReference type="EMBL" id="PWN56276.1"/>
    </source>
</evidence>
<evidence type="ECO:0000256" key="1">
    <source>
        <dbReference type="ARBA" id="ARBA00000085"/>
    </source>
</evidence>
<evidence type="ECO:0000256" key="6">
    <source>
        <dbReference type="ARBA" id="ARBA00022692"/>
    </source>
</evidence>
<feature type="transmembrane region" description="Helical" evidence="13">
    <location>
        <begin position="197"/>
        <end position="215"/>
    </location>
</feature>
<evidence type="ECO:0000256" key="10">
    <source>
        <dbReference type="ARBA" id="ARBA00022989"/>
    </source>
</evidence>
<dbReference type="SMART" id="SM00387">
    <property type="entry name" value="HATPase_c"/>
    <property type="match status" value="1"/>
</dbReference>
<dbReference type="GO" id="GO:0030295">
    <property type="term" value="F:protein kinase activator activity"/>
    <property type="evidence" value="ECO:0007669"/>
    <property type="project" value="TreeGrafter"/>
</dbReference>
<dbReference type="CDD" id="cd00075">
    <property type="entry name" value="HATPase"/>
    <property type="match status" value="1"/>
</dbReference>
<dbReference type="InterPro" id="IPR003594">
    <property type="entry name" value="HATPase_dom"/>
</dbReference>
<dbReference type="InterPro" id="IPR029095">
    <property type="entry name" value="NarX-like_N"/>
</dbReference>
<proteinExistence type="predicted"/>
<dbReference type="Proteomes" id="UP000251800">
    <property type="component" value="Unassembled WGS sequence"/>
</dbReference>
<comment type="catalytic activity">
    <reaction evidence="1">
        <text>ATP + protein L-histidine = ADP + protein N-phospho-L-histidine.</text>
        <dbReference type="EC" id="2.7.13.3"/>
    </reaction>
</comment>
<comment type="caution">
    <text evidence="15">The sequence shown here is derived from an EMBL/GenBank/DDBJ whole genome shotgun (WGS) entry which is preliminary data.</text>
</comment>
<reference evidence="15 16" key="1">
    <citation type="submission" date="2018-05" db="EMBL/GenBank/DDBJ databases">
        <title>Abyssibacter profundi OUC007T gen. nov., sp. nov, a marine bacterium isolated from seawater of the Mariana Trench.</title>
        <authorList>
            <person name="Zhou S."/>
        </authorList>
    </citation>
    <scope>NUCLEOTIDE SEQUENCE [LARGE SCALE GENOMIC DNA]</scope>
    <source>
        <strain evidence="15 16">OUC007</strain>
    </source>
</reference>
<evidence type="ECO:0000256" key="9">
    <source>
        <dbReference type="ARBA" id="ARBA00022840"/>
    </source>
</evidence>
<keyword evidence="5" id="KW-0808">Transferase</keyword>
<dbReference type="PANTHER" id="PTHR42878">
    <property type="entry name" value="TWO-COMPONENT HISTIDINE KINASE"/>
    <property type="match status" value="1"/>
</dbReference>
<name>A0A363ULH6_9GAMM</name>
<dbReference type="Pfam" id="PF13675">
    <property type="entry name" value="PilJ"/>
    <property type="match status" value="1"/>
</dbReference>
<keyword evidence="9" id="KW-0067">ATP-binding</keyword>
<dbReference type="GO" id="GO:0005524">
    <property type="term" value="F:ATP binding"/>
    <property type="evidence" value="ECO:0007669"/>
    <property type="project" value="UniProtKB-KW"/>
</dbReference>
<dbReference type="EMBL" id="QEQK01000006">
    <property type="protein sequence ID" value="PWN56276.1"/>
    <property type="molecule type" value="Genomic_DNA"/>
</dbReference>
<keyword evidence="6 13" id="KW-0812">Transmembrane</keyword>
<dbReference type="InterPro" id="IPR036097">
    <property type="entry name" value="HisK_dim/P_sf"/>
</dbReference>
<keyword evidence="12 13" id="KW-0472">Membrane</keyword>
<dbReference type="Pfam" id="PF02518">
    <property type="entry name" value="HATPase_c"/>
    <property type="match status" value="1"/>
</dbReference>
<organism evidence="15 16">
    <name type="scientific">Abyssibacter profundi</name>
    <dbReference type="NCBI Taxonomy" id="2182787"/>
    <lineage>
        <taxon>Bacteria</taxon>
        <taxon>Pseudomonadati</taxon>
        <taxon>Pseudomonadota</taxon>
        <taxon>Gammaproteobacteria</taxon>
        <taxon>Chromatiales</taxon>
        <taxon>Oceanococcaceae</taxon>
        <taxon>Abyssibacter</taxon>
    </lineage>
</organism>
<evidence type="ECO:0000256" key="2">
    <source>
        <dbReference type="ARBA" id="ARBA00004141"/>
    </source>
</evidence>
<evidence type="ECO:0000313" key="16">
    <source>
        <dbReference type="Proteomes" id="UP000251800"/>
    </source>
</evidence>
<keyword evidence="16" id="KW-1185">Reference proteome</keyword>
<evidence type="ECO:0000256" key="7">
    <source>
        <dbReference type="ARBA" id="ARBA00022741"/>
    </source>
</evidence>